<evidence type="ECO:0000313" key="2">
    <source>
        <dbReference type="EMBL" id="RNB54994.1"/>
    </source>
</evidence>
<organism evidence="2 3">
    <name type="scientific">Brevibacillus agri</name>
    <dbReference type="NCBI Taxonomy" id="51101"/>
    <lineage>
        <taxon>Bacteria</taxon>
        <taxon>Bacillati</taxon>
        <taxon>Bacillota</taxon>
        <taxon>Bacilli</taxon>
        <taxon>Bacillales</taxon>
        <taxon>Paenibacillaceae</taxon>
        <taxon>Brevibacillus</taxon>
    </lineage>
</organism>
<comment type="caution">
    <text evidence="2">The sequence shown here is derived from an EMBL/GenBank/DDBJ whole genome shotgun (WGS) entry which is preliminary data.</text>
</comment>
<evidence type="ECO:0000313" key="4">
    <source>
        <dbReference type="Proteomes" id="UP000317180"/>
    </source>
</evidence>
<dbReference type="AlphaFoldDB" id="A0A3M8AUW1"/>
<sequence>MAGSDERANLRASRKLFARGFSLMPLSQFSAKGPLAIPEKVLLFFQKERYNDLTKNLQNI</sequence>
<dbReference type="Proteomes" id="UP000317180">
    <property type="component" value="Unassembled WGS sequence"/>
</dbReference>
<accession>A0A3M8AUW1</accession>
<dbReference type="Proteomes" id="UP000276178">
    <property type="component" value="Unassembled WGS sequence"/>
</dbReference>
<reference evidence="1 4" key="2">
    <citation type="submission" date="2019-06" db="EMBL/GenBank/DDBJ databases">
        <title>Whole genome shotgun sequence of Brevibacillus agri NBRC 15538.</title>
        <authorList>
            <person name="Hosoyama A."/>
            <person name="Uohara A."/>
            <person name="Ohji S."/>
            <person name="Ichikawa N."/>
        </authorList>
    </citation>
    <scope>NUCLEOTIDE SEQUENCE [LARGE SCALE GENOMIC DNA]</scope>
    <source>
        <strain evidence="1 4">NBRC 15538</strain>
    </source>
</reference>
<protein>
    <submittedName>
        <fullName evidence="2">Uncharacterized protein</fullName>
    </submittedName>
</protein>
<dbReference type="EMBL" id="RHHN01000037">
    <property type="protein sequence ID" value="RNB54994.1"/>
    <property type="molecule type" value="Genomic_DNA"/>
</dbReference>
<proteinExistence type="predicted"/>
<evidence type="ECO:0000313" key="1">
    <source>
        <dbReference type="EMBL" id="GED25867.1"/>
    </source>
</evidence>
<evidence type="ECO:0000313" key="3">
    <source>
        <dbReference type="Proteomes" id="UP000276178"/>
    </source>
</evidence>
<gene>
    <name evidence="1" type="ORF">BAG01nite_19690</name>
    <name evidence="2" type="ORF">EB820_13005</name>
</gene>
<keyword evidence="4" id="KW-1185">Reference proteome</keyword>
<name>A0A3M8AUW1_9BACL</name>
<dbReference type="EMBL" id="BJOD01000016">
    <property type="protein sequence ID" value="GED25867.1"/>
    <property type="molecule type" value="Genomic_DNA"/>
</dbReference>
<reference evidence="2 3" key="1">
    <citation type="submission" date="2018-10" db="EMBL/GenBank/DDBJ databases">
        <title>Phylogenomics of Brevibacillus.</title>
        <authorList>
            <person name="Dunlap C."/>
        </authorList>
    </citation>
    <scope>NUCLEOTIDE SEQUENCE [LARGE SCALE GENOMIC DNA]</scope>
    <source>
        <strain evidence="2 3">NRRL NRS 1219</strain>
    </source>
</reference>